<evidence type="ECO:0000256" key="1">
    <source>
        <dbReference type="SAM" id="MobiDB-lite"/>
    </source>
</evidence>
<evidence type="ECO:0000313" key="2">
    <source>
        <dbReference type="EMBL" id="CAF2273824.1"/>
    </source>
</evidence>
<dbReference type="Proteomes" id="UP001295469">
    <property type="component" value="Chromosome A04"/>
</dbReference>
<dbReference type="PANTHER" id="PTHR33710">
    <property type="entry name" value="BNAC02G09200D PROTEIN"/>
    <property type="match status" value="1"/>
</dbReference>
<reference evidence="2" key="1">
    <citation type="submission" date="2021-01" db="EMBL/GenBank/DDBJ databases">
        <authorList>
            <consortium name="Genoscope - CEA"/>
            <person name="William W."/>
        </authorList>
    </citation>
    <scope>NUCLEOTIDE SEQUENCE</scope>
</reference>
<dbReference type="PANTHER" id="PTHR33710:SF77">
    <property type="entry name" value="DNASE I-LIKE SUPERFAMILY PROTEIN"/>
    <property type="match status" value="1"/>
</dbReference>
<proteinExistence type="predicted"/>
<sequence>MFQLIMLTPMPSQRPASLCSTPFLKPPCAFCKASSTNPLIVPPKLKSPVNSNPPFVSSRSSDPKPSLKRSPCQQPIFDSILETHIKDHNLNYLMNKVCRGWNYTSNHLSDEDGRIVVIWKDSVSVNILCQSRQTLTCEVKIPSSSLFVYTAIYASNESTERADLWVELLNLHHTYALSTVPWMLGGDLNQIIHYDEHSIASVNSFTARMVELKDCLLQMELFDMRFQGPLFTWSNRQPDDPIAKKLDCLLINNHVLNLFPNCTSFFLPTFFSDHSPCITDLSFTIPSSGTRPFKFFNYLTLHP</sequence>
<feature type="compositionally biased region" description="Low complexity" evidence="1">
    <location>
        <begin position="47"/>
        <end position="60"/>
    </location>
</feature>
<protein>
    <submittedName>
        <fullName evidence="2">(rape) hypothetical protein</fullName>
    </submittedName>
</protein>
<dbReference type="InterPro" id="IPR036691">
    <property type="entry name" value="Endo/exonu/phosph_ase_sf"/>
</dbReference>
<feature type="region of interest" description="Disordered" evidence="1">
    <location>
        <begin position="42"/>
        <end position="70"/>
    </location>
</feature>
<dbReference type="AlphaFoldDB" id="A0A817ATF2"/>
<name>A0A817ATF2_BRANA</name>
<gene>
    <name evidence="2" type="ORF">DARMORV10_A04P13400.1</name>
</gene>
<dbReference type="SUPFAM" id="SSF56219">
    <property type="entry name" value="DNase I-like"/>
    <property type="match status" value="1"/>
</dbReference>
<accession>A0A817ATF2</accession>
<dbReference type="Gene3D" id="3.60.10.10">
    <property type="entry name" value="Endonuclease/exonuclease/phosphatase"/>
    <property type="match status" value="1"/>
</dbReference>
<organism evidence="2">
    <name type="scientific">Brassica napus</name>
    <name type="common">Rape</name>
    <dbReference type="NCBI Taxonomy" id="3708"/>
    <lineage>
        <taxon>Eukaryota</taxon>
        <taxon>Viridiplantae</taxon>
        <taxon>Streptophyta</taxon>
        <taxon>Embryophyta</taxon>
        <taxon>Tracheophyta</taxon>
        <taxon>Spermatophyta</taxon>
        <taxon>Magnoliopsida</taxon>
        <taxon>eudicotyledons</taxon>
        <taxon>Gunneridae</taxon>
        <taxon>Pentapetalae</taxon>
        <taxon>rosids</taxon>
        <taxon>malvids</taxon>
        <taxon>Brassicales</taxon>
        <taxon>Brassicaceae</taxon>
        <taxon>Brassiceae</taxon>
        <taxon>Brassica</taxon>
    </lineage>
</organism>
<dbReference type="EMBL" id="HG994358">
    <property type="protein sequence ID" value="CAF2273824.1"/>
    <property type="molecule type" value="Genomic_DNA"/>
</dbReference>